<dbReference type="Proteomes" id="UP000324222">
    <property type="component" value="Unassembled WGS sequence"/>
</dbReference>
<gene>
    <name evidence="2" type="ORF">E2C01_073828</name>
</gene>
<sequence>MGGEALFPSLGELEHVLTVVGLLAVSKILLQLLWCVGSSVRVHFWSRLWKKRLVEDYGRWAGSVLVRGVSCPALSLGNSKQTRDKPNSNLETLGYFSTLQDRIAPLLFKALLILKGPETLNLVCPQW</sequence>
<comment type="caution">
    <text evidence="2">The sequence shown here is derived from an EMBL/GenBank/DDBJ whole genome shotgun (WGS) entry which is preliminary data.</text>
</comment>
<proteinExistence type="predicted"/>
<protein>
    <submittedName>
        <fullName evidence="2">Uncharacterized protein</fullName>
    </submittedName>
</protein>
<dbReference type="EMBL" id="VSRR010050783">
    <property type="protein sequence ID" value="MPC79307.1"/>
    <property type="molecule type" value="Genomic_DNA"/>
</dbReference>
<reference evidence="2 3" key="1">
    <citation type="submission" date="2019-05" db="EMBL/GenBank/DDBJ databases">
        <title>Another draft genome of Portunus trituberculatus and its Hox gene families provides insights of decapod evolution.</title>
        <authorList>
            <person name="Jeong J.-H."/>
            <person name="Song I."/>
            <person name="Kim S."/>
            <person name="Choi T."/>
            <person name="Kim D."/>
            <person name="Ryu S."/>
            <person name="Kim W."/>
        </authorList>
    </citation>
    <scope>NUCLEOTIDE SEQUENCE [LARGE SCALE GENOMIC DNA]</scope>
    <source>
        <tissue evidence="2">Muscle</tissue>
    </source>
</reference>
<evidence type="ECO:0000313" key="3">
    <source>
        <dbReference type="Proteomes" id="UP000324222"/>
    </source>
</evidence>
<keyword evidence="1" id="KW-0812">Transmembrane</keyword>
<dbReference type="AlphaFoldDB" id="A0A5B7ICP7"/>
<dbReference type="OrthoDB" id="5545019at2759"/>
<feature type="transmembrane region" description="Helical" evidence="1">
    <location>
        <begin position="16"/>
        <end position="42"/>
    </location>
</feature>
<accession>A0A5B7ICP7</accession>
<evidence type="ECO:0000313" key="2">
    <source>
        <dbReference type="EMBL" id="MPC79307.1"/>
    </source>
</evidence>
<keyword evidence="1" id="KW-1133">Transmembrane helix</keyword>
<organism evidence="2 3">
    <name type="scientific">Portunus trituberculatus</name>
    <name type="common">Swimming crab</name>
    <name type="synonym">Neptunus trituberculatus</name>
    <dbReference type="NCBI Taxonomy" id="210409"/>
    <lineage>
        <taxon>Eukaryota</taxon>
        <taxon>Metazoa</taxon>
        <taxon>Ecdysozoa</taxon>
        <taxon>Arthropoda</taxon>
        <taxon>Crustacea</taxon>
        <taxon>Multicrustacea</taxon>
        <taxon>Malacostraca</taxon>
        <taxon>Eumalacostraca</taxon>
        <taxon>Eucarida</taxon>
        <taxon>Decapoda</taxon>
        <taxon>Pleocyemata</taxon>
        <taxon>Brachyura</taxon>
        <taxon>Eubrachyura</taxon>
        <taxon>Portunoidea</taxon>
        <taxon>Portunidae</taxon>
        <taxon>Portuninae</taxon>
        <taxon>Portunus</taxon>
    </lineage>
</organism>
<name>A0A5B7ICP7_PORTR</name>
<keyword evidence="1" id="KW-0472">Membrane</keyword>
<keyword evidence="3" id="KW-1185">Reference proteome</keyword>
<evidence type="ECO:0000256" key="1">
    <source>
        <dbReference type="SAM" id="Phobius"/>
    </source>
</evidence>